<comment type="caution">
    <text evidence="1">The sequence shown here is derived from an EMBL/GenBank/DDBJ whole genome shotgun (WGS) entry which is preliminary data.</text>
</comment>
<evidence type="ECO:0000313" key="1">
    <source>
        <dbReference type="EMBL" id="KAL1279128.1"/>
    </source>
</evidence>
<evidence type="ECO:0000313" key="2">
    <source>
        <dbReference type="Proteomes" id="UP001558613"/>
    </source>
</evidence>
<organism evidence="1 2">
    <name type="scientific">Cirrhinus molitorella</name>
    <name type="common">mud carp</name>
    <dbReference type="NCBI Taxonomy" id="172907"/>
    <lineage>
        <taxon>Eukaryota</taxon>
        <taxon>Metazoa</taxon>
        <taxon>Chordata</taxon>
        <taxon>Craniata</taxon>
        <taxon>Vertebrata</taxon>
        <taxon>Euteleostomi</taxon>
        <taxon>Actinopterygii</taxon>
        <taxon>Neopterygii</taxon>
        <taxon>Teleostei</taxon>
        <taxon>Ostariophysi</taxon>
        <taxon>Cypriniformes</taxon>
        <taxon>Cyprinidae</taxon>
        <taxon>Labeoninae</taxon>
        <taxon>Labeonini</taxon>
        <taxon>Cirrhinus</taxon>
    </lineage>
</organism>
<protein>
    <submittedName>
        <fullName evidence="1">Uncharacterized protein</fullName>
    </submittedName>
</protein>
<accession>A0ABR3NR39</accession>
<name>A0ABR3NR39_9TELE</name>
<gene>
    <name evidence="1" type="ORF">QQF64_025801</name>
</gene>
<dbReference type="Proteomes" id="UP001558613">
    <property type="component" value="Unassembled WGS sequence"/>
</dbReference>
<reference evidence="1 2" key="1">
    <citation type="submission" date="2023-09" db="EMBL/GenBank/DDBJ databases">
        <authorList>
            <person name="Wang M."/>
        </authorList>
    </citation>
    <scope>NUCLEOTIDE SEQUENCE [LARGE SCALE GENOMIC DNA]</scope>
    <source>
        <strain evidence="1">GT-2023</strain>
        <tissue evidence="1">Liver</tissue>
    </source>
</reference>
<dbReference type="EMBL" id="JAYMGO010000003">
    <property type="protein sequence ID" value="KAL1279128.1"/>
    <property type="molecule type" value="Genomic_DNA"/>
</dbReference>
<sequence length="98" mass="10816">MEMMKASDVCFLKEFPVSMERVQISQPDPQTPFIHVPCYLGNLGHPEQQCPEQAVAMCLQPGELALGGAVSSQRRETSGIQQRGTVDMFYNLPFSPTG</sequence>
<proteinExistence type="predicted"/>
<keyword evidence="2" id="KW-1185">Reference proteome</keyword>